<feature type="binding site" evidence="9">
    <location>
        <position position="81"/>
    </location>
    <ligand>
        <name>(6S)-5-formyl-5,6,7,8-tetrahydrofolate</name>
        <dbReference type="ChEBI" id="CHEBI:57457"/>
    </ligand>
</feature>
<dbReference type="CDD" id="cd04164">
    <property type="entry name" value="trmE"/>
    <property type="match status" value="1"/>
</dbReference>
<comment type="caution">
    <text evidence="9">Lacks conserved residue(s) required for the propagation of feature annotation.</text>
</comment>
<dbReference type="InterPro" id="IPR004520">
    <property type="entry name" value="GTPase_MnmE"/>
</dbReference>
<comment type="function">
    <text evidence="9">Exhibits a very high intrinsic GTPase hydrolysis rate. Involved in the addition of a carboxymethylaminomethyl (cmnm) group at the wobble position (U34) of certain tRNAs, forming tRNA-cmnm(5)s(2)U34.</text>
</comment>
<dbReference type="InterPro" id="IPR027368">
    <property type="entry name" value="MnmE_dom2"/>
</dbReference>
<dbReference type="GO" id="GO:0005737">
    <property type="term" value="C:cytoplasm"/>
    <property type="evidence" value="ECO:0007669"/>
    <property type="project" value="UniProtKB-SubCell"/>
</dbReference>
<dbReference type="InterPro" id="IPR018948">
    <property type="entry name" value="GTP-bd_TrmE_N"/>
</dbReference>
<dbReference type="PROSITE" id="PS51709">
    <property type="entry name" value="G_TRME"/>
    <property type="match status" value="1"/>
</dbReference>
<feature type="binding site" evidence="9">
    <location>
        <position position="121"/>
    </location>
    <ligand>
        <name>(6S)-5-formyl-5,6,7,8-tetrahydrofolate</name>
        <dbReference type="ChEBI" id="CHEBI:57457"/>
    </ligand>
</feature>
<comment type="similarity">
    <text evidence="1 9 10">Belongs to the TRAFAC class TrmE-Era-EngA-EngB-Septin-like GTPase superfamily. TrmE GTPase family.</text>
</comment>
<dbReference type="AlphaFoldDB" id="A0A318TCT1"/>
<keyword evidence="9" id="KW-0479">Metal-binding</keyword>
<name>A0A318TCT1_9BRAD</name>
<evidence type="ECO:0000256" key="8">
    <source>
        <dbReference type="ARBA" id="ARBA00023134"/>
    </source>
</evidence>
<proteinExistence type="inferred from homology"/>
<protein>
    <recommendedName>
        <fullName evidence="9">tRNA modification GTPase MnmE</fullName>
        <ecNumber evidence="9">3.6.-.-</ecNumber>
    </recommendedName>
</protein>
<evidence type="ECO:0000259" key="11">
    <source>
        <dbReference type="PROSITE" id="PS51709"/>
    </source>
</evidence>
<dbReference type="Gene3D" id="3.40.50.300">
    <property type="entry name" value="P-loop containing nucleotide triphosphate hydrolases"/>
    <property type="match status" value="1"/>
</dbReference>
<evidence type="ECO:0000256" key="6">
    <source>
        <dbReference type="ARBA" id="ARBA00022842"/>
    </source>
</evidence>
<dbReference type="OrthoDB" id="9805918at2"/>
<dbReference type="PANTHER" id="PTHR42714">
    <property type="entry name" value="TRNA MODIFICATION GTPASE GTPBP3"/>
    <property type="match status" value="1"/>
</dbReference>
<dbReference type="NCBIfam" id="NF003661">
    <property type="entry name" value="PRK05291.1-3"/>
    <property type="match status" value="1"/>
</dbReference>
<reference evidence="12 13" key="1">
    <citation type="submission" date="2018-06" db="EMBL/GenBank/DDBJ databases">
        <title>Genomic Encyclopedia of Archaeal and Bacterial Type Strains, Phase II (KMG-II): from individual species to whole genera.</title>
        <authorList>
            <person name="Goeker M."/>
        </authorList>
    </citation>
    <scope>NUCLEOTIDE SEQUENCE [LARGE SCALE GENOMIC DNA]</scope>
    <source>
        <strain evidence="12 13">JCM 11668</strain>
    </source>
</reference>
<feature type="binding site" evidence="9">
    <location>
        <position position="24"/>
    </location>
    <ligand>
        <name>(6S)-5-formyl-5,6,7,8-tetrahydrofolate</name>
        <dbReference type="ChEBI" id="CHEBI:57457"/>
    </ligand>
</feature>
<feature type="binding site" evidence="9">
    <location>
        <begin position="272"/>
        <end position="275"/>
    </location>
    <ligand>
        <name>GTP</name>
        <dbReference type="ChEBI" id="CHEBI:37565"/>
    </ligand>
</feature>
<comment type="caution">
    <text evidence="12">The sequence shown here is derived from an EMBL/GenBank/DDBJ whole genome shotgun (WGS) entry which is preliminary data.</text>
</comment>
<dbReference type="GO" id="GO:0003924">
    <property type="term" value="F:GTPase activity"/>
    <property type="evidence" value="ECO:0007669"/>
    <property type="project" value="UniProtKB-UniRule"/>
</dbReference>
<dbReference type="EC" id="3.6.-.-" evidence="9"/>
<dbReference type="InterPro" id="IPR027417">
    <property type="entry name" value="P-loop_NTPase"/>
</dbReference>
<feature type="binding site" evidence="9">
    <location>
        <begin position="228"/>
        <end position="233"/>
    </location>
    <ligand>
        <name>GTP</name>
        <dbReference type="ChEBI" id="CHEBI:37565"/>
    </ligand>
</feature>
<comment type="subunit">
    <text evidence="9">Homodimer. Heterotetramer of two MnmE and two MnmG subunits.</text>
</comment>
<dbReference type="EMBL" id="QJTI01000012">
    <property type="protein sequence ID" value="PYF02436.1"/>
    <property type="molecule type" value="Genomic_DNA"/>
</dbReference>
<dbReference type="Gene3D" id="3.30.1360.120">
    <property type="entry name" value="Probable tRNA modification gtpase trme, domain 1"/>
    <property type="match status" value="1"/>
</dbReference>
<evidence type="ECO:0000256" key="9">
    <source>
        <dbReference type="HAMAP-Rule" id="MF_00379"/>
    </source>
</evidence>
<dbReference type="Pfam" id="PF12631">
    <property type="entry name" value="MnmE_helical"/>
    <property type="match status" value="1"/>
</dbReference>
<dbReference type="InterPro" id="IPR027266">
    <property type="entry name" value="TrmE/GcvT-like"/>
</dbReference>
<sequence>MHPSEQTIFALSSGRLPAAIAIVRISGPQSSAVLSALCGRVPSPRLATRCLLKSQAGEPIDDAMVLWFPGPASATGEDVAELHIHGSRAVLAALIGELSTFEQLRPAEPGEFTRRAFENGKIDLTGAEALDDLIHADTDQQRRQALRQLQGLLGDRARAWRQQIIEAAALIEASIDFSDEGDVPDELQAPAFAKIAALAAEIGEVLTAQHHGERLRDGLVVAIVGRPNVGKSTLINQLARREVAIVSPHAGTTRDVIEVHLDLGGYPVTVIDTAGIRDTLDAVEQEGVRRAQARAADADLVLWLADDDDEMPPAIGSDQVVVWRVRNKIDLQSEAGARADGNLSAASQSFAISAKQGEGVAALVGAIGEFAGNYFGAGETTLISRQRHRDLLQQTVQMLQCSIADRDRGEELVAEDLRSASRALGRLLGQIDVEDLLDVIFSEFCIGK</sequence>
<dbReference type="GO" id="GO:0030488">
    <property type="term" value="P:tRNA methylation"/>
    <property type="evidence" value="ECO:0007669"/>
    <property type="project" value="TreeGrafter"/>
</dbReference>
<dbReference type="InterPro" id="IPR006073">
    <property type="entry name" value="GTP-bd"/>
</dbReference>
<dbReference type="Gene3D" id="1.20.120.430">
    <property type="entry name" value="tRNA modification GTPase MnmE domain 2"/>
    <property type="match status" value="1"/>
</dbReference>
<evidence type="ECO:0000256" key="10">
    <source>
        <dbReference type="RuleBase" id="RU003313"/>
    </source>
</evidence>
<dbReference type="GO" id="GO:0002098">
    <property type="term" value="P:tRNA wobble uridine modification"/>
    <property type="evidence" value="ECO:0007669"/>
    <property type="project" value="TreeGrafter"/>
</dbReference>
<dbReference type="CDD" id="cd14858">
    <property type="entry name" value="TrmE_N"/>
    <property type="match status" value="1"/>
</dbReference>
<evidence type="ECO:0000313" key="13">
    <source>
        <dbReference type="Proteomes" id="UP000248148"/>
    </source>
</evidence>
<dbReference type="Pfam" id="PF01926">
    <property type="entry name" value="MMR_HSR1"/>
    <property type="match status" value="1"/>
</dbReference>
<dbReference type="FunFam" id="3.30.1360.120:FF:000007">
    <property type="entry name" value="tRNA modification GTPase GTPBP3, mitochondrial"/>
    <property type="match status" value="1"/>
</dbReference>
<evidence type="ECO:0000256" key="5">
    <source>
        <dbReference type="ARBA" id="ARBA00022801"/>
    </source>
</evidence>
<evidence type="ECO:0000313" key="12">
    <source>
        <dbReference type="EMBL" id="PYF02436.1"/>
    </source>
</evidence>
<dbReference type="HAMAP" id="MF_00379">
    <property type="entry name" value="GTPase_MnmE"/>
    <property type="match status" value="1"/>
</dbReference>
<feature type="binding site" evidence="9">
    <location>
        <position position="232"/>
    </location>
    <ligand>
        <name>Mg(2+)</name>
        <dbReference type="ChEBI" id="CHEBI:18420"/>
    </ligand>
</feature>
<keyword evidence="7 9" id="KW-0630">Potassium</keyword>
<keyword evidence="4 9" id="KW-0547">Nucleotide-binding</keyword>
<evidence type="ECO:0000256" key="1">
    <source>
        <dbReference type="ARBA" id="ARBA00011043"/>
    </source>
</evidence>
<keyword evidence="13" id="KW-1185">Reference proteome</keyword>
<feature type="binding site" evidence="9">
    <location>
        <position position="448"/>
    </location>
    <ligand>
        <name>(6S)-5-formyl-5,6,7,8-tetrahydrofolate</name>
        <dbReference type="ChEBI" id="CHEBI:57457"/>
    </ligand>
</feature>
<keyword evidence="5 9" id="KW-0378">Hydrolase</keyword>
<dbReference type="InterPro" id="IPR031168">
    <property type="entry name" value="G_TrmE"/>
</dbReference>
<evidence type="ECO:0000256" key="2">
    <source>
        <dbReference type="ARBA" id="ARBA00022490"/>
    </source>
</evidence>
<feature type="domain" description="TrmE-type G" evidence="11">
    <location>
        <begin position="218"/>
        <end position="372"/>
    </location>
</feature>
<keyword evidence="2 9" id="KW-0963">Cytoplasm</keyword>
<dbReference type="Pfam" id="PF10396">
    <property type="entry name" value="TrmE_N"/>
    <property type="match status" value="1"/>
</dbReference>
<dbReference type="InterPro" id="IPR025867">
    <property type="entry name" value="MnmE_helical"/>
</dbReference>
<keyword evidence="6 9" id="KW-0460">Magnesium</keyword>
<evidence type="ECO:0000256" key="3">
    <source>
        <dbReference type="ARBA" id="ARBA00022694"/>
    </source>
</evidence>
<organism evidence="12 13">
    <name type="scientific">Rhodopseudomonas faecalis</name>
    <dbReference type="NCBI Taxonomy" id="99655"/>
    <lineage>
        <taxon>Bacteria</taxon>
        <taxon>Pseudomonadati</taxon>
        <taxon>Pseudomonadota</taxon>
        <taxon>Alphaproteobacteria</taxon>
        <taxon>Hyphomicrobiales</taxon>
        <taxon>Nitrobacteraceae</taxon>
        <taxon>Rhodopseudomonas</taxon>
    </lineage>
</organism>
<gene>
    <name evidence="9" type="primary">mnmE</name>
    <name evidence="9" type="synonym">trmE</name>
    <name evidence="12" type="ORF">BJ122_11298</name>
</gene>
<dbReference type="InterPro" id="IPR005225">
    <property type="entry name" value="Small_GTP-bd"/>
</dbReference>
<dbReference type="SUPFAM" id="SSF52540">
    <property type="entry name" value="P-loop containing nucleoside triphosphate hydrolases"/>
    <property type="match status" value="1"/>
</dbReference>
<feature type="binding site" evidence="9">
    <location>
        <begin position="247"/>
        <end position="253"/>
    </location>
    <ligand>
        <name>GTP</name>
        <dbReference type="ChEBI" id="CHEBI:37565"/>
    </ligand>
</feature>
<evidence type="ECO:0000256" key="7">
    <source>
        <dbReference type="ARBA" id="ARBA00022958"/>
    </source>
</evidence>
<dbReference type="GO" id="GO:0046872">
    <property type="term" value="F:metal ion binding"/>
    <property type="evidence" value="ECO:0007669"/>
    <property type="project" value="UniProtKB-KW"/>
</dbReference>
<dbReference type="PANTHER" id="PTHR42714:SF2">
    <property type="entry name" value="TRNA MODIFICATION GTPASE GTPBP3, MITOCHONDRIAL"/>
    <property type="match status" value="1"/>
</dbReference>
<dbReference type="NCBIfam" id="TIGR00231">
    <property type="entry name" value="small_GTP"/>
    <property type="match status" value="1"/>
</dbReference>
<dbReference type="GO" id="GO:0005525">
    <property type="term" value="F:GTP binding"/>
    <property type="evidence" value="ECO:0007669"/>
    <property type="project" value="UniProtKB-UniRule"/>
</dbReference>
<evidence type="ECO:0000256" key="4">
    <source>
        <dbReference type="ARBA" id="ARBA00022741"/>
    </source>
</evidence>
<dbReference type="Proteomes" id="UP000248148">
    <property type="component" value="Unassembled WGS sequence"/>
</dbReference>
<accession>A0A318TCT1</accession>
<feature type="binding site" evidence="9">
    <location>
        <position position="253"/>
    </location>
    <ligand>
        <name>Mg(2+)</name>
        <dbReference type="ChEBI" id="CHEBI:18420"/>
    </ligand>
</feature>
<comment type="cofactor">
    <cofactor evidence="9">
        <name>K(+)</name>
        <dbReference type="ChEBI" id="CHEBI:29103"/>
    </cofactor>
    <text evidence="9">Binds 1 potassium ion per subunit.</text>
</comment>
<keyword evidence="8 9" id="KW-0342">GTP-binding</keyword>
<dbReference type="RefSeq" id="WP_110781164.1">
    <property type="nucleotide sequence ID" value="NZ_QJTI01000012.1"/>
</dbReference>
<dbReference type="NCBIfam" id="TIGR00450">
    <property type="entry name" value="mnmE_trmE_thdF"/>
    <property type="match status" value="1"/>
</dbReference>
<keyword evidence="3 9" id="KW-0819">tRNA processing</keyword>
<comment type="subcellular location">
    <subcellularLocation>
        <location evidence="9">Cytoplasm</location>
    </subcellularLocation>
</comment>
<dbReference type="SUPFAM" id="SSF116878">
    <property type="entry name" value="TrmE connector domain"/>
    <property type="match status" value="1"/>
</dbReference>